<dbReference type="EMBL" id="JAADJZ010000031">
    <property type="protein sequence ID" value="KAF2865772.1"/>
    <property type="molecule type" value="Genomic_DNA"/>
</dbReference>
<sequence>MEITELPCSSRFLNLPAELRLQIYGYLSIPQTGPTSEGKGLSLSCRQIKHEMDIECTKQMNVFIRDIVREWRDKFPSVPNLWVLQPDTFAGIKDLEIQIPFLDIPLESDSDHGEMLRALHPFFALHLSSLKISFGREEITTKAVDTETEDVDNGNAVEYTMWHHTFTKTVNLIVHLFEVAGQVSGEECGNDPRQPYRPGAFLIGPLWSYRVRARNARSRATPDHQNSTHTSTRNNSTAMAPINDALAAIKALDSGKKLVYQKIADQFGVDRSTLARRHKAVQAPRETKDSNQQKLT</sequence>
<proteinExistence type="predicted"/>
<evidence type="ECO:0008006" key="4">
    <source>
        <dbReference type="Google" id="ProtNLM"/>
    </source>
</evidence>
<dbReference type="AlphaFoldDB" id="A0A7C8I1S6"/>
<accession>A0A7C8I1S6</accession>
<reference evidence="2 3" key="1">
    <citation type="submission" date="2020-01" db="EMBL/GenBank/DDBJ databases">
        <authorList>
            <consortium name="DOE Joint Genome Institute"/>
            <person name="Haridas S."/>
            <person name="Albert R."/>
            <person name="Binder M."/>
            <person name="Bloem J."/>
            <person name="Labutti K."/>
            <person name="Salamov A."/>
            <person name="Andreopoulos B."/>
            <person name="Baker S.E."/>
            <person name="Barry K."/>
            <person name="Bills G."/>
            <person name="Bluhm B.H."/>
            <person name="Cannon C."/>
            <person name="Castanera R."/>
            <person name="Culley D.E."/>
            <person name="Daum C."/>
            <person name="Ezra D."/>
            <person name="Gonzalez J.B."/>
            <person name="Henrissat B."/>
            <person name="Kuo A."/>
            <person name="Liang C."/>
            <person name="Lipzen A."/>
            <person name="Lutzoni F."/>
            <person name="Magnuson J."/>
            <person name="Mondo S."/>
            <person name="Nolan M."/>
            <person name="Ohm R."/>
            <person name="Pangilinan J."/>
            <person name="Park H.-J.H."/>
            <person name="Ramirez L."/>
            <person name="Alfaro M."/>
            <person name="Sun H."/>
            <person name="Tritt A."/>
            <person name="Yoshinaga Y."/>
            <person name="Zwiers L.-H.L."/>
            <person name="Turgeon B.G."/>
            <person name="Goodwin S.B."/>
            <person name="Spatafora J.W."/>
            <person name="Crous P.W."/>
            <person name="Grigoriev I.V."/>
        </authorList>
    </citation>
    <scope>NUCLEOTIDE SEQUENCE [LARGE SCALE GENOMIC DNA]</scope>
    <source>
        <strain evidence="2 3">CBS 611.86</strain>
    </source>
</reference>
<feature type="compositionally biased region" description="Low complexity" evidence="1">
    <location>
        <begin position="227"/>
        <end position="237"/>
    </location>
</feature>
<protein>
    <recommendedName>
        <fullName evidence="4">HTH psq-type domain-containing protein</fullName>
    </recommendedName>
</protein>
<evidence type="ECO:0000256" key="1">
    <source>
        <dbReference type="SAM" id="MobiDB-lite"/>
    </source>
</evidence>
<keyword evidence="3" id="KW-1185">Reference proteome</keyword>
<dbReference type="Proteomes" id="UP000481861">
    <property type="component" value="Unassembled WGS sequence"/>
</dbReference>
<feature type="region of interest" description="Disordered" evidence="1">
    <location>
        <begin position="215"/>
        <end position="239"/>
    </location>
</feature>
<feature type="region of interest" description="Disordered" evidence="1">
    <location>
        <begin position="275"/>
        <end position="296"/>
    </location>
</feature>
<name>A0A7C8I1S6_9PLEO</name>
<organism evidence="2 3">
    <name type="scientific">Massariosphaeria phaeospora</name>
    <dbReference type="NCBI Taxonomy" id="100035"/>
    <lineage>
        <taxon>Eukaryota</taxon>
        <taxon>Fungi</taxon>
        <taxon>Dikarya</taxon>
        <taxon>Ascomycota</taxon>
        <taxon>Pezizomycotina</taxon>
        <taxon>Dothideomycetes</taxon>
        <taxon>Pleosporomycetidae</taxon>
        <taxon>Pleosporales</taxon>
        <taxon>Pleosporales incertae sedis</taxon>
        <taxon>Massariosphaeria</taxon>
    </lineage>
</organism>
<gene>
    <name evidence="2" type="ORF">BDV95DRAFT_623534</name>
</gene>
<comment type="caution">
    <text evidence="2">The sequence shown here is derived from an EMBL/GenBank/DDBJ whole genome shotgun (WGS) entry which is preliminary data.</text>
</comment>
<dbReference type="OrthoDB" id="3942738at2759"/>
<evidence type="ECO:0000313" key="2">
    <source>
        <dbReference type="EMBL" id="KAF2865772.1"/>
    </source>
</evidence>
<evidence type="ECO:0000313" key="3">
    <source>
        <dbReference type="Proteomes" id="UP000481861"/>
    </source>
</evidence>
<feature type="compositionally biased region" description="Basic and acidic residues" evidence="1">
    <location>
        <begin position="285"/>
        <end position="296"/>
    </location>
</feature>